<dbReference type="GO" id="GO:0043590">
    <property type="term" value="C:bacterial nucleoid"/>
    <property type="evidence" value="ECO:0007669"/>
    <property type="project" value="TreeGrafter"/>
</dbReference>
<evidence type="ECO:0000259" key="9">
    <source>
        <dbReference type="PROSITE" id="PS51194"/>
    </source>
</evidence>
<dbReference type="PROSITE" id="PS51194">
    <property type="entry name" value="HELICASE_CTER"/>
    <property type="match status" value="1"/>
</dbReference>
<dbReference type="GO" id="GO:0030894">
    <property type="term" value="C:replisome"/>
    <property type="evidence" value="ECO:0007669"/>
    <property type="project" value="TreeGrafter"/>
</dbReference>
<name>A0A326RU65_9BACT</name>
<organism evidence="10 11">
    <name type="scientific">Algoriphagus aquaeductus</name>
    <dbReference type="NCBI Taxonomy" id="475299"/>
    <lineage>
        <taxon>Bacteria</taxon>
        <taxon>Pseudomonadati</taxon>
        <taxon>Bacteroidota</taxon>
        <taxon>Cytophagia</taxon>
        <taxon>Cytophagales</taxon>
        <taxon>Cyclobacteriaceae</taxon>
        <taxon>Algoriphagus</taxon>
    </lineage>
</organism>
<proteinExistence type="inferred from homology"/>
<dbReference type="PANTHER" id="PTHR13710:SF105">
    <property type="entry name" value="ATP-DEPENDENT DNA HELICASE Q1"/>
    <property type="match status" value="1"/>
</dbReference>
<evidence type="ECO:0000313" key="11">
    <source>
        <dbReference type="Proteomes" id="UP000248917"/>
    </source>
</evidence>
<dbReference type="InterPro" id="IPR001650">
    <property type="entry name" value="Helicase_C-like"/>
</dbReference>
<evidence type="ECO:0000256" key="7">
    <source>
        <dbReference type="ARBA" id="ARBA00034808"/>
    </source>
</evidence>
<dbReference type="PROSITE" id="PS51192">
    <property type="entry name" value="HELICASE_ATP_BIND_1"/>
    <property type="match status" value="1"/>
</dbReference>
<dbReference type="Proteomes" id="UP000248917">
    <property type="component" value="Unassembled WGS sequence"/>
</dbReference>
<dbReference type="GO" id="GO:0005524">
    <property type="term" value="F:ATP binding"/>
    <property type="evidence" value="ECO:0007669"/>
    <property type="project" value="UniProtKB-KW"/>
</dbReference>
<dbReference type="GO" id="GO:0005737">
    <property type="term" value="C:cytoplasm"/>
    <property type="evidence" value="ECO:0007669"/>
    <property type="project" value="TreeGrafter"/>
</dbReference>
<dbReference type="InterPro" id="IPR014001">
    <property type="entry name" value="Helicase_ATP-bd"/>
</dbReference>
<gene>
    <name evidence="10" type="ORF">CLV31_1142</name>
</gene>
<evidence type="ECO:0000256" key="4">
    <source>
        <dbReference type="ARBA" id="ARBA00023125"/>
    </source>
</evidence>
<dbReference type="GO" id="GO:0003677">
    <property type="term" value="F:DNA binding"/>
    <property type="evidence" value="ECO:0007669"/>
    <property type="project" value="UniProtKB-KW"/>
</dbReference>
<evidence type="ECO:0000256" key="3">
    <source>
        <dbReference type="ARBA" id="ARBA00022840"/>
    </source>
</evidence>
<dbReference type="SMART" id="SM00490">
    <property type="entry name" value="HELICc"/>
    <property type="match status" value="1"/>
</dbReference>
<dbReference type="InterPro" id="IPR027417">
    <property type="entry name" value="P-loop_NTPase"/>
</dbReference>
<protein>
    <recommendedName>
        <fullName evidence="7">DNA 3'-5' helicase</fullName>
        <ecNumber evidence="7">5.6.2.4</ecNumber>
    </recommendedName>
</protein>
<sequence length="1508" mass="175157">MTHKFHFSAGYELKSVRDSLQKIPDKRREYEGLKKALSSYIVKTDCALDNIPAGRDNRFAFVLHNMIMRGIPTLASFGLEEEFRQALGLINFRESNTKSLEHSLSEEVPPDRLLQALYLIEPRISRKTAHEHFLKSWESHSSDFEERYLYQELPNRTFDGNGDFLIQLFQPQREIQSILPDQINTKRQERSFTEQRIDFSLEYPFPVTETNRRGFCVEIDGSQHEEKGQQQLDKMRDDALLEADWVNTLRLKTRDFTENGLRHHFGFLNEREFSKFFYQTYFKNYQDPLFSTAEGLAALELALAPYAVARIQQVLIKAVISGFLSFEEEKWNIAVLERDVACAHLAINDLKRFLQAFAELENQGRKFPEIELDVYYTSEFSGSAFRKSTDIPVAQIGDNQKPYDVFIDISILERDGLTRRHEAVIFDAYFQIRSAHYFPKTTEPFLTTSRITWGNLVVSKGDDKWEDHPVTSNALEFFIQNIFRKKSFRDGQLRILDRALRNQTVIGLLPTGGGKSLTYQLAGLLQPGHVIVIDPIKSLMKDQVDSLAKIGITGTVFINSSLKDVEARTRAQKVLSDGRALFCFVSPERMMIQRFRESLASMANENHFFSYGVIDEVHCVSEWGHNFRTPYLSLGRNLLEFCKAADGQIALFGLTATASFDVLSDVQRELSGNKENQMIPDEAIVRHENTNRDELQYHIVKVELDQETIEKITRKGATNFGKNLNQEFGILKQRVLNQLLANPGHFLRKFNVKKDEVITDELIKLTYPEGSAPLIDEIHNRISLPKGSYEDDFWNYLDGEGNNNAALVFAPHKTWYFGVTDRYQPFERNAGITESILRSRLLPTDKIGTFMGVDNDDEATAKTLQDDNDRNQEQFVNGYQQLMVATKAFGMGIDKPNIRFTIHNNFPDSIESFVQEAGRGGRDRRLSVACVLFNDQEIPDPMKKDKIYKHDLDLQEAFFWNSFKGENHEKWVLYELLNEIIFPGRDRVKHLTRILKEHPDIMDLGLDVWVSHHQPSNRLYINASDKRNYGCIYYKTGQFSIQYATEDTTKSNQALNALWSIIQDLAIDISPDHMQAWLNESQGTERLPGIEKILEAKNIGDEFEVLVPFVNDHSEVYQKLALVLLNILGKELSVENIKLFSEYSRKHYHPRYENFLENLDKEIGILQQLDVYAIENPNQVEEFKSKVQSRLNRKRDKQDTEKAIFRFSVIGLIEDYTVDYSKETYILKGRKKERNEYHTALRFYISKYYSQKRTDNIINSLSERKGDSEIQRILNFITEFVYKEVAKKRFESISFMQECCQVGLERGNVEMKTWVHLYFNSKYARKGYSVKLDDDTLNHFSILPEKETSPGEYNASLFDWTKEGQGEEFEYVIDFMHLMSFDNSNPERDNLKHLLGACRRLIIANPDNYVFRLLKAFAVLVLEEENLKPDLKASILEDLKRGYLNLFEREGENYDMDHAMIHYKAAMMDKLQNKSAQEWFLDVLGDLEFLAHVEWTGRFKEKFTKDLI</sequence>
<evidence type="ECO:0000256" key="6">
    <source>
        <dbReference type="ARBA" id="ARBA00034617"/>
    </source>
</evidence>
<dbReference type="CDD" id="cd17920">
    <property type="entry name" value="DEXHc_RecQ"/>
    <property type="match status" value="1"/>
</dbReference>
<feature type="domain" description="Helicase C-terminal" evidence="9">
    <location>
        <begin position="789"/>
        <end position="965"/>
    </location>
</feature>
<comment type="similarity">
    <text evidence="1">Belongs to the helicase family. RecQ subfamily.</text>
</comment>
<dbReference type="InterPro" id="IPR011545">
    <property type="entry name" value="DEAD/DEAH_box_helicase_dom"/>
</dbReference>
<comment type="catalytic activity">
    <reaction evidence="6">
        <text>Couples ATP hydrolysis with the unwinding of duplex DNA by translocating in the 3'-5' direction.</text>
        <dbReference type="EC" id="5.6.2.4"/>
    </reaction>
</comment>
<keyword evidence="2" id="KW-0547">Nucleotide-binding</keyword>
<dbReference type="GO" id="GO:0006281">
    <property type="term" value="P:DNA repair"/>
    <property type="evidence" value="ECO:0007669"/>
    <property type="project" value="TreeGrafter"/>
</dbReference>
<dbReference type="RefSeq" id="WP_111394105.1">
    <property type="nucleotide sequence ID" value="NZ_QKTX01000014.1"/>
</dbReference>
<evidence type="ECO:0000313" key="10">
    <source>
        <dbReference type="EMBL" id="PZV79570.1"/>
    </source>
</evidence>
<keyword evidence="3" id="KW-0067">ATP-binding</keyword>
<keyword evidence="10" id="KW-0347">Helicase</keyword>
<evidence type="ECO:0000256" key="2">
    <source>
        <dbReference type="ARBA" id="ARBA00022741"/>
    </source>
</evidence>
<evidence type="ECO:0000259" key="8">
    <source>
        <dbReference type="PROSITE" id="PS51192"/>
    </source>
</evidence>
<dbReference type="GO" id="GO:0006310">
    <property type="term" value="P:DNA recombination"/>
    <property type="evidence" value="ECO:0007669"/>
    <property type="project" value="TreeGrafter"/>
</dbReference>
<comment type="caution">
    <text evidence="10">The sequence shown here is derived from an EMBL/GenBank/DDBJ whole genome shotgun (WGS) entry which is preliminary data.</text>
</comment>
<evidence type="ECO:0000256" key="1">
    <source>
        <dbReference type="ARBA" id="ARBA00005446"/>
    </source>
</evidence>
<dbReference type="Pfam" id="PF00270">
    <property type="entry name" value="DEAD"/>
    <property type="match status" value="1"/>
</dbReference>
<accession>A0A326RU65</accession>
<keyword evidence="10" id="KW-0378">Hydrolase</keyword>
<evidence type="ECO:0000256" key="5">
    <source>
        <dbReference type="ARBA" id="ARBA00023235"/>
    </source>
</evidence>
<dbReference type="PANTHER" id="PTHR13710">
    <property type="entry name" value="DNA HELICASE RECQ FAMILY MEMBER"/>
    <property type="match status" value="1"/>
</dbReference>
<keyword evidence="5" id="KW-0413">Isomerase</keyword>
<dbReference type="SMART" id="SM00487">
    <property type="entry name" value="DEXDc"/>
    <property type="match status" value="1"/>
</dbReference>
<keyword evidence="11" id="KW-1185">Reference proteome</keyword>
<dbReference type="SUPFAM" id="SSF52540">
    <property type="entry name" value="P-loop containing nucleoside triphosphate hydrolases"/>
    <property type="match status" value="1"/>
</dbReference>
<reference evidence="10 11" key="1">
    <citation type="submission" date="2018-06" db="EMBL/GenBank/DDBJ databases">
        <title>Genomic Encyclopedia of Archaeal and Bacterial Type Strains, Phase II (KMG-II): from individual species to whole genera.</title>
        <authorList>
            <person name="Goeker M."/>
        </authorList>
    </citation>
    <scope>NUCLEOTIDE SEQUENCE [LARGE SCALE GENOMIC DNA]</scope>
    <source>
        <strain evidence="10 11">T4</strain>
    </source>
</reference>
<dbReference type="OrthoDB" id="9763310at2"/>
<dbReference type="EC" id="5.6.2.4" evidence="7"/>
<dbReference type="GO" id="GO:0043138">
    <property type="term" value="F:3'-5' DNA helicase activity"/>
    <property type="evidence" value="ECO:0007669"/>
    <property type="project" value="UniProtKB-EC"/>
</dbReference>
<feature type="domain" description="Helicase ATP-binding" evidence="8">
    <location>
        <begin position="496"/>
        <end position="676"/>
    </location>
</feature>
<dbReference type="EMBL" id="QKTX01000014">
    <property type="protein sequence ID" value="PZV79570.1"/>
    <property type="molecule type" value="Genomic_DNA"/>
</dbReference>
<keyword evidence="4" id="KW-0238">DNA-binding</keyword>
<dbReference type="Pfam" id="PF00271">
    <property type="entry name" value="Helicase_C"/>
    <property type="match status" value="1"/>
</dbReference>
<dbReference type="GO" id="GO:0009378">
    <property type="term" value="F:four-way junction helicase activity"/>
    <property type="evidence" value="ECO:0007669"/>
    <property type="project" value="TreeGrafter"/>
</dbReference>
<dbReference type="Gene3D" id="3.40.50.300">
    <property type="entry name" value="P-loop containing nucleotide triphosphate hydrolases"/>
    <property type="match status" value="2"/>
</dbReference>